<evidence type="ECO:0000313" key="1">
    <source>
        <dbReference type="EMBL" id="MPC54740.1"/>
    </source>
</evidence>
<evidence type="ECO:0000313" key="2">
    <source>
        <dbReference type="Proteomes" id="UP000324222"/>
    </source>
</evidence>
<comment type="caution">
    <text evidence="1">The sequence shown here is derived from an EMBL/GenBank/DDBJ whole genome shotgun (WGS) entry which is preliminary data.</text>
</comment>
<reference evidence="1 2" key="1">
    <citation type="submission" date="2019-05" db="EMBL/GenBank/DDBJ databases">
        <title>Another draft genome of Portunus trituberculatus and its Hox gene families provides insights of decapod evolution.</title>
        <authorList>
            <person name="Jeong J.-H."/>
            <person name="Song I."/>
            <person name="Kim S."/>
            <person name="Choi T."/>
            <person name="Kim D."/>
            <person name="Ryu S."/>
            <person name="Kim W."/>
        </authorList>
    </citation>
    <scope>NUCLEOTIDE SEQUENCE [LARGE SCALE GENOMIC DNA]</scope>
    <source>
        <tissue evidence="1">Muscle</tissue>
    </source>
</reference>
<proteinExistence type="predicted"/>
<dbReference type="EMBL" id="VSRR010012603">
    <property type="protein sequence ID" value="MPC54740.1"/>
    <property type="molecule type" value="Genomic_DNA"/>
</dbReference>
<keyword evidence="2" id="KW-1185">Reference proteome</keyword>
<protein>
    <submittedName>
        <fullName evidence="1">Uncharacterized protein</fullName>
    </submittedName>
</protein>
<accession>A0A5B7G3P3</accession>
<dbReference type="Proteomes" id="UP000324222">
    <property type="component" value="Unassembled WGS sequence"/>
</dbReference>
<dbReference type="AlphaFoldDB" id="A0A5B7G3P3"/>
<organism evidence="1 2">
    <name type="scientific">Portunus trituberculatus</name>
    <name type="common">Swimming crab</name>
    <name type="synonym">Neptunus trituberculatus</name>
    <dbReference type="NCBI Taxonomy" id="210409"/>
    <lineage>
        <taxon>Eukaryota</taxon>
        <taxon>Metazoa</taxon>
        <taxon>Ecdysozoa</taxon>
        <taxon>Arthropoda</taxon>
        <taxon>Crustacea</taxon>
        <taxon>Multicrustacea</taxon>
        <taxon>Malacostraca</taxon>
        <taxon>Eumalacostraca</taxon>
        <taxon>Eucarida</taxon>
        <taxon>Decapoda</taxon>
        <taxon>Pleocyemata</taxon>
        <taxon>Brachyura</taxon>
        <taxon>Eubrachyura</taxon>
        <taxon>Portunoidea</taxon>
        <taxon>Portunidae</taxon>
        <taxon>Portuninae</taxon>
        <taxon>Portunus</taxon>
    </lineage>
</organism>
<name>A0A5B7G3P3_PORTR</name>
<gene>
    <name evidence="1" type="ORF">E2C01_048665</name>
</gene>
<sequence length="271" mass="29090">MSPMRKAPEATPKSIHISYSSQFLAALKDLFEQSSPGITSGASLSETRCHCDCSDGRTQRIQIDWVAKRYANLSGRRDAGSCGVASLCGLTPGSLRNFRLLGPHIPGYPLCAHHHTADGLPAALTTGARERPWVGLGPQHHRINKFPRASLRGYARQCGGECGSGIVVEVVGVVVVVVKMVVVKVAWKSGSSYSGSPSRSPARVCPCCGHSGTFRSCGEGIQVAYTAPRPRPLSLPHSAQISCRNTASILPLCFSCHYPYQCVFAARREKE</sequence>